<feature type="compositionally biased region" description="Basic and acidic residues" evidence="1">
    <location>
        <begin position="1"/>
        <end position="10"/>
    </location>
</feature>
<proteinExistence type="predicted"/>
<keyword evidence="3" id="KW-1185">Reference proteome</keyword>
<gene>
    <name evidence="2" type="ORF">Taro_044230</name>
</gene>
<evidence type="ECO:0000313" key="3">
    <source>
        <dbReference type="Proteomes" id="UP000652761"/>
    </source>
</evidence>
<feature type="compositionally biased region" description="Low complexity" evidence="1">
    <location>
        <begin position="84"/>
        <end position="94"/>
    </location>
</feature>
<evidence type="ECO:0000313" key="2">
    <source>
        <dbReference type="EMBL" id="MQM11321.1"/>
    </source>
</evidence>
<protein>
    <submittedName>
        <fullName evidence="2">Uncharacterized protein</fullName>
    </submittedName>
</protein>
<organism evidence="2 3">
    <name type="scientific">Colocasia esculenta</name>
    <name type="common">Wild taro</name>
    <name type="synonym">Arum esculentum</name>
    <dbReference type="NCBI Taxonomy" id="4460"/>
    <lineage>
        <taxon>Eukaryota</taxon>
        <taxon>Viridiplantae</taxon>
        <taxon>Streptophyta</taxon>
        <taxon>Embryophyta</taxon>
        <taxon>Tracheophyta</taxon>
        <taxon>Spermatophyta</taxon>
        <taxon>Magnoliopsida</taxon>
        <taxon>Liliopsida</taxon>
        <taxon>Araceae</taxon>
        <taxon>Aroideae</taxon>
        <taxon>Colocasieae</taxon>
        <taxon>Colocasia</taxon>
    </lineage>
</organism>
<feature type="region of interest" description="Disordered" evidence="1">
    <location>
        <begin position="1"/>
        <end position="22"/>
    </location>
</feature>
<dbReference type="EMBL" id="NMUH01004942">
    <property type="protein sequence ID" value="MQM11321.1"/>
    <property type="molecule type" value="Genomic_DNA"/>
</dbReference>
<dbReference type="AlphaFoldDB" id="A0A843X0E1"/>
<reference evidence="2" key="1">
    <citation type="submission" date="2017-07" db="EMBL/GenBank/DDBJ databases">
        <title>Taro Niue Genome Assembly and Annotation.</title>
        <authorList>
            <person name="Atibalentja N."/>
            <person name="Keating K."/>
            <person name="Fields C.J."/>
        </authorList>
    </citation>
    <scope>NUCLEOTIDE SEQUENCE</scope>
    <source>
        <strain evidence="2">Niue_2</strain>
        <tissue evidence="2">Leaf</tissue>
    </source>
</reference>
<dbReference type="Proteomes" id="UP000652761">
    <property type="component" value="Unassembled WGS sequence"/>
</dbReference>
<accession>A0A843X0E1</accession>
<name>A0A843X0E1_COLES</name>
<evidence type="ECO:0000256" key="1">
    <source>
        <dbReference type="SAM" id="MobiDB-lite"/>
    </source>
</evidence>
<sequence length="125" mass="13934">MCYTKEEGRALSRHHQPPHAATHQTHCFRLSPFPLPVLHQGGTTAATIIDVATMRRRRWGRRRILPPLVRARSTSMTSLERRVSSGTSGSTTVSPILCRLHPHDMSLKGFAFPNPSGSTDPWLTV</sequence>
<feature type="region of interest" description="Disordered" evidence="1">
    <location>
        <begin position="76"/>
        <end position="95"/>
    </location>
</feature>
<comment type="caution">
    <text evidence="2">The sequence shown here is derived from an EMBL/GenBank/DDBJ whole genome shotgun (WGS) entry which is preliminary data.</text>
</comment>